<dbReference type="RefSeq" id="WP_193192737.1">
    <property type="nucleotide sequence ID" value="NZ_JACZFR010000032.1"/>
</dbReference>
<accession>A0ABW1YRM3</accession>
<protein>
    <submittedName>
        <fullName evidence="6">GFA family protein</fullName>
    </submittedName>
</protein>
<dbReference type="SUPFAM" id="SSF51316">
    <property type="entry name" value="Mss4-like"/>
    <property type="match status" value="1"/>
</dbReference>
<reference evidence="7" key="1">
    <citation type="journal article" date="2019" name="Int. J. Syst. Evol. Microbiol.">
        <title>The Global Catalogue of Microorganisms (GCM) 10K type strain sequencing project: providing services to taxonomists for standard genome sequencing and annotation.</title>
        <authorList>
            <consortium name="The Broad Institute Genomics Platform"/>
            <consortium name="The Broad Institute Genome Sequencing Center for Infectious Disease"/>
            <person name="Wu L."/>
            <person name="Ma J."/>
        </authorList>
    </citation>
    <scope>NUCLEOTIDE SEQUENCE [LARGE SCALE GENOMIC DNA]</scope>
    <source>
        <strain evidence="7">CGMCC 1.13718</strain>
    </source>
</reference>
<feature type="domain" description="CENP-V/GFA" evidence="5">
    <location>
        <begin position="2"/>
        <end position="111"/>
    </location>
</feature>
<dbReference type="PANTHER" id="PTHR33337:SF40">
    <property type="entry name" value="CENP-V_GFA DOMAIN-CONTAINING PROTEIN-RELATED"/>
    <property type="match status" value="1"/>
</dbReference>
<dbReference type="PROSITE" id="PS51891">
    <property type="entry name" value="CENP_V_GFA"/>
    <property type="match status" value="1"/>
</dbReference>
<evidence type="ECO:0000256" key="2">
    <source>
        <dbReference type="ARBA" id="ARBA00022723"/>
    </source>
</evidence>
<dbReference type="InterPro" id="IPR006913">
    <property type="entry name" value="CENP-V/GFA"/>
</dbReference>
<proteinExistence type="inferred from homology"/>
<comment type="similarity">
    <text evidence="1">Belongs to the Gfa family.</text>
</comment>
<comment type="caution">
    <text evidence="6">The sequence shown here is derived from an EMBL/GenBank/DDBJ whole genome shotgun (WGS) entry which is preliminary data.</text>
</comment>
<dbReference type="EMBL" id="JBHSVR010000001">
    <property type="protein sequence ID" value="MFC6635359.1"/>
    <property type="molecule type" value="Genomic_DNA"/>
</dbReference>
<dbReference type="PANTHER" id="PTHR33337">
    <property type="entry name" value="GFA DOMAIN-CONTAINING PROTEIN"/>
    <property type="match status" value="1"/>
</dbReference>
<dbReference type="InterPro" id="IPR011057">
    <property type="entry name" value="Mss4-like_sf"/>
</dbReference>
<evidence type="ECO:0000256" key="4">
    <source>
        <dbReference type="ARBA" id="ARBA00023239"/>
    </source>
</evidence>
<evidence type="ECO:0000259" key="5">
    <source>
        <dbReference type="PROSITE" id="PS51891"/>
    </source>
</evidence>
<keyword evidence="2" id="KW-0479">Metal-binding</keyword>
<keyword evidence="3" id="KW-0862">Zinc</keyword>
<keyword evidence="7" id="KW-1185">Reference proteome</keyword>
<dbReference type="Pfam" id="PF04828">
    <property type="entry name" value="GFA"/>
    <property type="match status" value="1"/>
</dbReference>
<evidence type="ECO:0000256" key="1">
    <source>
        <dbReference type="ARBA" id="ARBA00005495"/>
    </source>
</evidence>
<evidence type="ECO:0000256" key="3">
    <source>
        <dbReference type="ARBA" id="ARBA00022833"/>
    </source>
</evidence>
<dbReference type="Gene3D" id="3.90.1590.10">
    <property type="entry name" value="glutathione-dependent formaldehyde- activating enzyme (gfa)"/>
    <property type="match status" value="1"/>
</dbReference>
<gene>
    <name evidence="6" type="ORF">ACFQBM_18955</name>
</gene>
<evidence type="ECO:0000313" key="7">
    <source>
        <dbReference type="Proteomes" id="UP001596425"/>
    </source>
</evidence>
<keyword evidence="4" id="KW-0456">Lyase</keyword>
<sequence length="137" mass="15084">MARAQCCCGELAIEVLGSPKRFGVCHCYNCRRRTGSAFGASAYFDLAQVKEILGASSVYGFESKHSKGSQRRYFCANCGTTLYWIYSETPEELGVAGGCFEIGYLNAPDYSVSNDNKLQWLTIRILHKSWADSGLGP</sequence>
<organism evidence="6 7">
    <name type="scientific">Microbulbifer taiwanensis</name>
    <dbReference type="NCBI Taxonomy" id="986746"/>
    <lineage>
        <taxon>Bacteria</taxon>
        <taxon>Pseudomonadati</taxon>
        <taxon>Pseudomonadota</taxon>
        <taxon>Gammaproteobacteria</taxon>
        <taxon>Cellvibrionales</taxon>
        <taxon>Microbulbiferaceae</taxon>
        <taxon>Microbulbifer</taxon>
    </lineage>
</organism>
<evidence type="ECO:0000313" key="6">
    <source>
        <dbReference type="EMBL" id="MFC6635359.1"/>
    </source>
</evidence>
<dbReference type="Proteomes" id="UP001596425">
    <property type="component" value="Unassembled WGS sequence"/>
</dbReference>
<name>A0ABW1YRM3_9GAMM</name>